<evidence type="ECO:0000313" key="11">
    <source>
        <dbReference type="EMBL" id="KAK5050762.1"/>
    </source>
</evidence>
<keyword evidence="3 8" id="KW-0349">Heme</keyword>
<keyword evidence="6 8" id="KW-0408">Iron</keyword>
<keyword evidence="5 9" id="KW-0560">Oxidoreductase</keyword>
<keyword evidence="10" id="KW-0812">Transmembrane</keyword>
<dbReference type="GO" id="GO:0016705">
    <property type="term" value="F:oxidoreductase activity, acting on paired donors, with incorporation or reduction of molecular oxygen"/>
    <property type="evidence" value="ECO:0007669"/>
    <property type="project" value="InterPro"/>
</dbReference>
<evidence type="ECO:0000256" key="2">
    <source>
        <dbReference type="ARBA" id="ARBA00010617"/>
    </source>
</evidence>
<evidence type="ECO:0000256" key="7">
    <source>
        <dbReference type="ARBA" id="ARBA00023033"/>
    </source>
</evidence>
<dbReference type="SUPFAM" id="SSF48264">
    <property type="entry name" value="Cytochrome P450"/>
    <property type="match status" value="1"/>
</dbReference>
<dbReference type="InterPro" id="IPR002401">
    <property type="entry name" value="Cyt_P450_E_grp-I"/>
</dbReference>
<evidence type="ECO:0000256" key="1">
    <source>
        <dbReference type="ARBA" id="ARBA00001971"/>
    </source>
</evidence>
<dbReference type="Proteomes" id="UP001358417">
    <property type="component" value="Unassembled WGS sequence"/>
</dbReference>
<keyword evidence="7 9" id="KW-0503">Monooxygenase</keyword>
<evidence type="ECO:0000256" key="9">
    <source>
        <dbReference type="RuleBase" id="RU000461"/>
    </source>
</evidence>
<dbReference type="PRINTS" id="PR00385">
    <property type="entry name" value="P450"/>
</dbReference>
<dbReference type="Gene3D" id="1.10.630.10">
    <property type="entry name" value="Cytochrome P450"/>
    <property type="match status" value="1"/>
</dbReference>
<dbReference type="RefSeq" id="XP_064705262.1">
    <property type="nucleotide sequence ID" value="XM_064846909.1"/>
</dbReference>
<dbReference type="InterPro" id="IPR050121">
    <property type="entry name" value="Cytochrome_P450_monoxygenase"/>
</dbReference>
<dbReference type="AlphaFoldDB" id="A0AAV9NAB5"/>
<dbReference type="InterPro" id="IPR017972">
    <property type="entry name" value="Cyt_P450_CS"/>
</dbReference>
<feature type="binding site" description="axial binding residue" evidence="8">
    <location>
        <position position="482"/>
    </location>
    <ligand>
        <name>heme</name>
        <dbReference type="ChEBI" id="CHEBI:30413"/>
    </ligand>
    <ligandPart>
        <name>Fe</name>
        <dbReference type="ChEBI" id="CHEBI:18248"/>
    </ligandPart>
</feature>
<dbReference type="GO" id="GO:0004497">
    <property type="term" value="F:monooxygenase activity"/>
    <property type="evidence" value="ECO:0007669"/>
    <property type="project" value="UniProtKB-KW"/>
</dbReference>
<comment type="cofactor">
    <cofactor evidence="1 8">
        <name>heme</name>
        <dbReference type="ChEBI" id="CHEBI:30413"/>
    </cofactor>
</comment>
<dbReference type="PRINTS" id="PR00463">
    <property type="entry name" value="EP450I"/>
</dbReference>
<evidence type="ECO:0000256" key="5">
    <source>
        <dbReference type="ARBA" id="ARBA00023002"/>
    </source>
</evidence>
<dbReference type="GO" id="GO:0020037">
    <property type="term" value="F:heme binding"/>
    <property type="evidence" value="ECO:0007669"/>
    <property type="project" value="InterPro"/>
</dbReference>
<protein>
    <submittedName>
        <fullName evidence="11">Uncharacterized protein</fullName>
    </submittedName>
</protein>
<feature type="transmembrane region" description="Helical" evidence="10">
    <location>
        <begin position="14"/>
        <end position="33"/>
    </location>
</feature>
<dbReference type="PANTHER" id="PTHR24305:SF237">
    <property type="entry name" value="CYTOCHROME P450 MONOOXYGENASE ATNE-RELATED"/>
    <property type="match status" value="1"/>
</dbReference>
<dbReference type="GeneID" id="89971508"/>
<comment type="caution">
    <text evidence="11">The sequence shown here is derived from an EMBL/GenBank/DDBJ whole genome shotgun (WGS) entry which is preliminary data.</text>
</comment>
<gene>
    <name evidence="11" type="ORF">LTR84_003321</name>
</gene>
<dbReference type="Pfam" id="PF00067">
    <property type="entry name" value="p450"/>
    <property type="match status" value="1"/>
</dbReference>
<dbReference type="InterPro" id="IPR001128">
    <property type="entry name" value="Cyt_P450"/>
</dbReference>
<evidence type="ECO:0000256" key="8">
    <source>
        <dbReference type="PIRSR" id="PIRSR602401-1"/>
    </source>
</evidence>
<name>A0AAV9NAB5_9EURO</name>
<keyword evidence="12" id="KW-1185">Reference proteome</keyword>
<dbReference type="EMBL" id="JAVRRD010000016">
    <property type="protein sequence ID" value="KAK5050762.1"/>
    <property type="molecule type" value="Genomic_DNA"/>
</dbReference>
<dbReference type="PANTHER" id="PTHR24305">
    <property type="entry name" value="CYTOCHROME P450"/>
    <property type="match status" value="1"/>
</dbReference>
<evidence type="ECO:0000313" key="12">
    <source>
        <dbReference type="Proteomes" id="UP001358417"/>
    </source>
</evidence>
<keyword evidence="4 8" id="KW-0479">Metal-binding</keyword>
<dbReference type="GO" id="GO:0005506">
    <property type="term" value="F:iron ion binding"/>
    <property type="evidence" value="ECO:0007669"/>
    <property type="project" value="InterPro"/>
</dbReference>
<accession>A0AAV9NAB5</accession>
<dbReference type="PROSITE" id="PS00086">
    <property type="entry name" value="CYTOCHROME_P450"/>
    <property type="match status" value="1"/>
</dbReference>
<dbReference type="CDD" id="cd11061">
    <property type="entry name" value="CYP67-like"/>
    <property type="match status" value="1"/>
</dbReference>
<evidence type="ECO:0000256" key="6">
    <source>
        <dbReference type="ARBA" id="ARBA00023004"/>
    </source>
</evidence>
<evidence type="ECO:0000256" key="10">
    <source>
        <dbReference type="SAM" id="Phobius"/>
    </source>
</evidence>
<evidence type="ECO:0000256" key="3">
    <source>
        <dbReference type="ARBA" id="ARBA00022617"/>
    </source>
</evidence>
<sequence length="556" mass="61828">MAATQSPTSLLPTLIALATILYIIGVALYRLYFHPLAKYPGPFWAKLTQWPEAQSSWRGRRHLDLHAMHEKYGDVVRLAPNSLAFRTPGAIHDIYTDRNANVIKTGWTETARKLNPYPSSQVISDRKLHAARRKLLNQAFSVSAINSMEQYVLKTIRTWCEYLQEPPAVEAAPNKGDKATGGWSRERDIAVWSNLLTLDVLGELCFGASFGAMKAGRTYIADLVLGSGRMILVLSSLPIRDLLMPILKRPALAKIVGGDMSRKRIRFREEMGVLVEKRTALERVNAEKPAEEQRKDFFHYLLHAQDPETGVKFVPKELVGEAGLLVAAGSDTSSATMSAFLFNMLHNERVYKKVQQEVRSAFDEVEEIKYTAKLSGLPYLRACIDETLRIAPPVPGYLARVILPGGAVIDGNTYPAGTVVGTGAYSIHHNANLFEKPFSYIPERWIVGSSDEDPSVPIKVTKSSVQVAKDSFWAFSSGPRVCVGKGMAYMELSITLARLIWLFDIRFAPGHERSGGGGPGKGDGRERENEYQLTDAFVSDRSGPVLQFKRRLVDEF</sequence>
<keyword evidence="10" id="KW-1133">Transmembrane helix</keyword>
<organism evidence="11 12">
    <name type="scientific">Exophiala bonariae</name>
    <dbReference type="NCBI Taxonomy" id="1690606"/>
    <lineage>
        <taxon>Eukaryota</taxon>
        <taxon>Fungi</taxon>
        <taxon>Dikarya</taxon>
        <taxon>Ascomycota</taxon>
        <taxon>Pezizomycotina</taxon>
        <taxon>Eurotiomycetes</taxon>
        <taxon>Chaetothyriomycetidae</taxon>
        <taxon>Chaetothyriales</taxon>
        <taxon>Herpotrichiellaceae</taxon>
        <taxon>Exophiala</taxon>
    </lineage>
</organism>
<dbReference type="InterPro" id="IPR036396">
    <property type="entry name" value="Cyt_P450_sf"/>
</dbReference>
<evidence type="ECO:0000256" key="4">
    <source>
        <dbReference type="ARBA" id="ARBA00022723"/>
    </source>
</evidence>
<reference evidence="11 12" key="1">
    <citation type="submission" date="2023-08" db="EMBL/GenBank/DDBJ databases">
        <title>Black Yeasts Isolated from many extreme environments.</title>
        <authorList>
            <person name="Coleine C."/>
            <person name="Stajich J.E."/>
            <person name="Selbmann L."/>
        </authorList>
    </citation>
    <scope>NUCLEOTIDE SEQUENCE [LARGE SCALE GENOMIC DNA]</scope>
    <source>
        <strain evidence="11 12">CCFEE 5792</strain>
    </source>
</reference>
<comment type="similarity">
    <text evidence="2 9">Belongs to the cytochrome P450 family.</text>
</comment>
<proteinExistence type="inferred from homology"/>
<keyword evidence="10" id="KW-0472">Membrane</keyword>